<accession>A0AAP2CNG1</accession>
<feature type="transmembrane region" description="Helical" evidence="1">
    <location>
        <begin position="252"/>
        <end position="273"/>
    </location>
</feature>
<organism evidence="2 3">
    <name type="scientific">Litoribacter ruber</name>
    <dbReference type="NCBI Taxonomy" id="702568"/>
    <lineage>
        <taxon>Bacteria</taxon>
        <taxon>Pseudomonadati</taxon>
        <taxon>Bacteroidota</taxon>
        <taxon>Cytophagia</taxon>
        <taxon>Cytophagales</taxon>
        <taxon>Cyclobacteriaceae</taxon>
        <taxon>Litoribacter</taxon>
    </lineage>
</organism>
<comment type="caution">
    <text evidence="2">The sequence shown here is derived from an EMBL/GenBank/DDBJ whole genome shotgun (WGS) entry which is preliminary data.</text>
</comment>
<keyword evidence="1" id="KW-0812">Transmembrane</keyword>
<name>A0AAP2CNG1_9BACT</name>
<feature type="transmembrane region" description="Helical" evidence="1">
    <location>
        <begin position="393"/>
        <end position="413"/>
    </location>
</feature>
<evidence type="ECO:0000313" key="2">
    <source>
        <dbReference type="EMBL" id="MBS9525750.1"/>
    </source>
</evidence>
<protein>
    <recommendedName>
        <fullName evidence="4">DUF4153 domain-containing protein</fullName>
    </recommendedName>
</protein>
<dbReference type="AlphaFoldDB" id="A0AAP2CNG1"/>
<feature type="transmembrane region" description="Helical" evidence="1">
    <location>
        <begin position="223"/>
        <end position="240"/>
    </location>
</feature>
<feature type="transmembrane region" description="Helical" evidence="1">
    <location>
        <begin position="146"/>
        <end position="166"/>
    </location>
</feature>
<evidence type="ECO:0000256" key="1">
    <source>
        <dbReference type="SAM" id="Phobius"/>
    </source>
</evidence>
<feature type="transmembrane region" description="Helical" evidence="1">
    <location>
        <begin position="117"/>
        <end position="134"/>
    </location>
</feature>
<dbReference type="Proteomes" id="UP001319104">
    <property type="component" value="Unassembled WGS sequence"/>
</dbReference>
<reference evidence="2 3" key="1">
    <citation type="submission" date="2021-05" db="EMBL/GenBank/DDBJ databases">
        <authorList>
            <person name="Zhang Z.D."/>
            <person name="Osman G."/>
        </authorList>
    </citation>
    <scope>NUCLEOTIDE SEQUENCE [LARGE SCALE GENOMIC DNA]</scope>
    <source>
        <strain evidence="2 3">KCTC 32217</strain>
    </source>
</reference>
<feature type="transmembrane region" description="Helical" evidence="1">
    <location>
        <begin position="92"/>
        <end position="111"/>
    </location>
</feature>
<feature type="transmembrane region" description="Helical" evidence="1">
    <location>
        <begin position="352"/>
        <end position="373"/>
    </location>
</feature>
<dbReference type="RefSeq" id="WP_213946609.1">
    <property type="nucleotide sequence ID" value="NZ_JAHCMY010000018.1"/>
</dbReference>
<keyword evidence="3" id="KW-1185">Reference proteome</keyword>
<gene>
    <name evidence="2" type="ORF">KI659_17150</name>
</gene>
<evidence type="ECO:0000313" key="3">
    <source>
        <dbReference type="Proteomes" id="UP001319104"/>
    </source>
</evidence>
<feature type="transmembrane region" description="Helical" evidence="1">
    <location>
        <begin position="317"/>
        <end position="340"/>
    </location>
</feature>
<evidence type="ECO:0008006" key="4">
    <source>
        <dbReference type="Google" id="ProtNLM"/>
    </source>
</evidence>
<keyword evidence="1" id="KW-1133">Transmembrane helix</keyword>
<dbReference type="EMBL" id="JAHCMY010000018">
    <property type="protein sequence ID" value="MBS9525750.1"/>
    <property type="molecule type" value="Genomic_DNA"/>
</dbReference>
<feature type="transmembrane region" description="Helical" evidence="1">
    <location>
        <begin position="65"/>
        <end position="85"/>
    </location>
</feature>
<feature type="transmembrane region" description="Helical" evidence="1">
    <location>
        <begin position="285"/>
        <end position="305"/>
    </location>
</feature>
<feature type="transmembrane region" description="Helical" evidence="1">
    <location>
        <begin position="186"/>
        <end position="211"/>
    </location>
</feature>
<proteinExistence type="predicted"/>
<keyword evidence="1" id="KW-0472">Membrane</keyword>
<sequence length="414" mass="46302">MKLEILPHLDDPSYLEKLYRNNKLAFKKEFTTLYPGLKGKPLADFWHERLNFETDELNWGNGRELGLVLMASLCAGLLAKLPAIFSLPVEFFYSRNIGFIIFPALAAYFSWRQKLSSVKIALLAIAILIGVLYINLLPNEPQSDTLTLSCIHLIIVLWALLGFVFVGNRTNSIGRRLEYLQYNGDLVVISALICIAGAMMTGITIGLFSLIGLEIGEFYFKNFVIFFLPAVPIFGTFLIQSNPLLVGKVSPVIAKIFSPLVLVMLFIYLIAMVYSGKNPYNDREFLLIFNLLLIGVLAIIFFSVAETSKNTQNRTELWILLLLSIVTITVNCIALSAIVFRIAEWGITPNRAAVLGANLLILINLGLVTRQFLMALSGRATIQGVGHTTARYLPLYAIWALIVTFLFPFLFGFQ</sequence>